<reference evidence="1" key="1">
    <citation type="submission" date="2014-09" db="EMBL/GenBank/DDBJ databases">
        <authorList>
            <person name="Magalhaes I.L.F."/>
            <person name="Oliveira U."/>
            <person name="Santos F.R."/>
            <person name="Vidigal T.H.D.A."/>
            <person name="Brescovit A.D."/>
            <person name="Santos A.J."/>
        </authorList>
    </citation>
    <scope>NUCLEOTIDE SEQUENCE</scope>
    <source>
        <tissue evidence="1">Shoot tissue taken approximately 20 cm above the soil surface</tissue>
    </source>
</reference>
<sequence>MCCTVLVFWKTC</sequence>
<proteinExistence type="predicted"/>
<reference evidence="1" key="2">
    <citation type="journal article" date="2015" name="Data Brief">
        <title>Shoot transcriptome of the giant reed, Arundo donax.</title>
        <authorList>
            <person name="Barrero R.A."/>
            <person name="Guerrero F.D."/>
            <person name="Moolhuijzen P."/>
            <person name="Goolsby J.A."/>
            <person name="Tidwell J."/>
            <person name="Bellgard S.E."/>
            <person name="Bellgard M.I."/>
        </authorList>
    </citation>
    <scope>NUCLEOTIDE SEQUENCE</scope>
    <source>
        <tissue evidence="1">Shoot tissue taken approximately 20 cm above the soil surface</tissue>
    </source>
</reference>
<name>A0A0A9CB42_ARUDO</name>
<dbReference type="EMBL" id="GBRH01229163">
    <property type="protein sequence ID" value="JAD68732.1"/>
    <property type="molecule type" value="Transcribed_RNA"/>
</dbReference>
<accession>A0A0A9CB42</accession>
<organism evidence="1">
    <name type="scientific">Arundo donax</name>
    <name type="common">Giant reed</name>
    <name type="synonym">Donax arundinaceus</name>
    <dbReference type="NCBI Taxonomy" id="35708"/>
    <lineage>
        <taxon>Eukaryota</taxon>
        <taxon>Viridiplantae</taxon>
        <taxon>Streptophyta</taxon>
        <taxon>Embryophyta</taxon>
        <taxon>Tracheophyta</taxon>
        <taxon>Spermatophyta</taxon>
        <taxon>Magnoliopsida</taxon>
        <taxon>Liliopsida</taxon>
        <taxon>Poales</taxon>
        <taxon>Poaceae</taxon>
        <taxon>PACMAD clade</taxon>
        <taxon>Arundinoideae</taxon>
        <taxon>Arundineae</taxon>
        <taxon>Arundo</taxon>
    </lineage>
</organism>
<protein>
    <submittedName>
        <fullName evidence="1">Uncharacterized protein</fullName>
    </submittedName>
</protein>
<evidence type="ECO:0000313" key="1">
    <source>
        <dbReference type="EMBL" id="JAD68732.1"/>
    </source>
</evidence>